<reference evidence="1" key="1">
    <citation type="submission" date="2021-02" db="EMBL/GenBank/DDBJ databases">
        <authorList>
            <person name="Steward A R."/>
        </authorList>
    </citation>
    <scope>NUCLEOTIDE SEQUENCE</scope>
</reference>
<gene>
    <name evidence="1" type="ORF">PMACD_LOCUS4265</name>
</gene>
<organism evidence="1 2">
    <name type="scientific">Pieris macdunnoughi</name>
    <dbReference type="NCBI Taxonomy" id="345717"/>
    <lineage>
        <taxon>Eukaryota</taxon>
        <taxon>Metazoa</taxon>
        <taxon>Ecdysozoa</taxon>
        <taxon>Arthropoda</taxon>
        <taxon>Hexapoda</taxon>
        <taxon>Insecta</taxon>
        <taxon>Pterygota</taxon>
        <taxon>Neoptera</taxon>
        <taxon>Endopterygota</taxon>
        <taxon>Lepidoptera</taxon>
        <taxon>Glossata</taxon>
        <taxon>Ditrysia</taxon>
        <taxon>Papilionoidea</taxon>
        <taxon>Pieridae</taxon>
        <taxon>Pierinae</taxon>
        <taxon>Pieris</taxon>
    </lineage>
</organism>
<name>A0A821Q0R4_9NEOP</name>
<dbReference type="EMBL" id="CAJOBZ010000007">
    <property type="protein sequence ID" value="CAF4814949.1"/>
    <property type="molecule type" value="Genomic_DNA"/>
</dbReference>
<evidence type="ECO:0000313" key="2">
    <source>
        <dbReference type="Proteomes" id="UP000663880"/>
    </source>
</evidence>
<protein>
    <submittedName>
        <fullName evidence="1">Uncharacterized protein</fullName>
    </submittedName>
</protein>
<dbReference type="OrthoDB" id="10325248at2759"/>
<proteinExistence type="predicted"/>
<dbReference type="Proteomes" id="UP000663880">
    <property type="component" value="Unassembled WGS sequence"/>
</dbReference>
<evidence type="ECO:0000313" key="1">
    <source>
        <dbReference type="EMBL" id="CAF4814949.1"/>
    </source>
</evidence>
<keyword evidence="2" id="KW-1185">Reference proteome</keyword>
<dbReference type="AlphaFoldDB" id="A0A821Q0R4"/>
<comment type="caution">
    <text evidence="1">The sequence shown here is derived from an EMBL/GenBank/DDBJ whole genome shotgun (WGS) entry which is preliminary data.</text>
</comment>
<accession>A0A821Q0R4</accession>
<sequence length="155" mass="17776">MTVGPETEDSVFGFGIPSLEALGIEKLESENHAAHLHRPDTPPDSPEPDENVARMDANIQRGKENIAHVDVITEFFRKYPQANNSFAAIMDLYSDRHLEELLRRIEEDNLHEGDPMKRFILIYNFYKAREDFESDKDILMNACLARIDAGEPILY</sequence>